<feature type="non-terminal residue" evidence="1">
    <location>
        <position position="1"/>
    </location>
</feature>
<proteinExistence type="predicted"/>
<gene>
    <name evidence="1" type="ORF">ACJMK2_012245</name>
</gene>
<accession>A0ABD3V967</accession>
<dbReference type="AlphaFoldDB" id="A0ABD3V967"/>
<evidence type="ECO:0000313" key="1">
    <source>
        <dbReference type="EMBL" id="KAL3857596.1"/>
    </source>
</evidence>
<dbReference type="EMBL" id="JBJQND010000013">
    <property type="protein sequence ID" value="KAL3857596.1"/>
    <property type="molecule type" value="Genomic_DNA"/>
</dbReference>
<sequence length="58" mass="6246">TADKPSSTSLKVEITTPTTTTFHTGKITSTGLYTIKPTTSPFHTENIASTSVYPIMIE</sequence>
<comment type="caution">
    <text evidence="1">The sequence shown here is derived from an EMBL/GenBank/DDBJ whole genome shotgun (WGS) entry which is preliminary data.</text>
</comment>
<evidence type="ECO:0000313" key="2">
    <source>
        <dbReference type="Proteomes" id="UP001634394"/>
    </source>
</evidence>
<reference evidence="1 2" key="1">
    <citation type="submission" date="2024-11" db="EMBL/GenBank/DDBJ databases">
        <title>Chromosome-level genome assembly of the freshwater bivalve Anodonta woodiana.</title>
        <authorList>
            <person name="Chen X."/>
        </authorList>
    </citation>
    <scope>NUCLEOTIDE SEQUENCE [LARGE SCALE GENOMIC DNA]</scope>
    <source>
        <strain evidence="1">MN2024</strain>
        <tissue evidence="1">Gills</tissue>
    </source>
</reference>
<name>A0ABD3V967_SINWO</name>
<dbReference type="Proteomes" id="UP001634394">
    <property type="component" value="Unassembled WGS sequence"/>
</dbReference>
<keyword evidence="2" id="KW-1185">Reference proteome</keyword>
<organism evidence="1 2">
    <name type="scientific">Sinanodonta woodiana</name>
    <name type="common">Chinese pond mussel</name>
    <name type="synonym">Anodonta woodiana</name>
    <dbReference type="NCBI Taxonomy" id="1069815"/>
    <lineage>
        <taxon>Eukaryota</taxon>
        <taxon>Metazoa</taxon>
        <taxon>Spiralia</taxon>
        <taxon>Lophotrochozoa</taxon>
        <taxon>Mollusca</taxon>
        <taxon>Bivalvia</taxon>
        <taxon>Autobranchia</taxon>
        <taxon>Heteroconchia</taxon>
        <taxon>Palaeoheterodonta</taxon>
        <taxon>Unionida</taxon>
        <taxon>Unionoidea</taxon>
        <taxon>Unionidae</taxon>
        <taxon>Unioninae</taxon>
        <taxon>Sinanodonta</taxon>
    </lineage>
</organism>
<protein>
    <submittedName>
        <fullName evidence="1">Uncharacterized protein</fullName>
    </submittedName>
</protein>